<feature type="domain" description="Acyl-CoA dehydrogenase/oxidase C-terminal" evidence="8">
    <location>
        <begin position="960"/>
        <end position="1110"/>
    </location>
</feature>
<name>A0ABR0EV84_ZASCE</name>
<dbReference type="Gene3D" id="1.10.540.10">
    <property type="entry name" value="Acyl-CoA dehydrogenase/oxidase, N-terminal domain"/>
    <property type="match status" value="1"/>
</dbReference>
<evidence type="ECO:0000256" key="7">
    <source>
        <dbReference type="SAM" id="MobiDB-lite"/>
    </source>
</evidence>
<dbReference type="CDD" id="cd00567">
    <property type="entry name" value="ACAD"/>
    <property type="match status" value="1"/>
</dbReference>
<gene>
    <name evidence="11" type="ORF">PRZ48_002951</name>
</gene>
<dbReference type="InterPro" id="IPR013126">
    <property type="entry name" value="Hsp_70_fam"/>
</dbReference>
<keyword evidence="5" id="KW-0274">FAD</keyword>
<dbReference type="Gene3D" id="1.20.140.10">
    <property type="entry name" value="Butyryl-CoA Dehydrogenase, subunit A, domain 3"/>
    <property type="match status" value="1"/>
</dbReference>
<comment type="similarity">
    <text evidence="2">Belongs to the acyl-CoA dehydrogenase family.</text>
</comment>
<dbReference type="PANTHER" id="PTHR43884:SF34">
    <property type="entry name" value="ACYL-COA DEHYDROGENASE FAMILY PROTEIN"/>
    <property type="match status" value="1"/>
</dbReference>
<keyword evidence="12" id="KW-1185">Reference proteome</keyword>
<feature type="region of interest" description="Disordered" evidence="7">
    <location>
        <begin position="620"/>
        <end position="664"/>
    </location>
</feature>
<comment type="cofactor">
    <cofactor evidence="1">
        <name>FAD</name>
        <dbReference type="ChEBI" id="CHEBI:57692"/>
    </cofactor>
</comment>
<dbReference type="Proteomes" id="UP001305779">
    <property type="component" value="Unassembled WGS sequence"/>
</dbReference>
<dbReference type="InterPro" id="IPR043129">
    <property type="entry name" value="ATPase_NBD"/>
</dbReference>
<dbReference type="Pfam" id="PF02770">
    <property type="entry name" value="Acyl-CoA_dh_M"/>
    <property type="match status" value="1"/>
</dbReference>
<accession>A0ABR0EV84</accession>
<evidence type="ECO:0000259" key="10">
    <source>
        <dbReference type="Pfam" id="PF02771"/>
    </source>
</evidence>
<dbReference type="Gene3D" id="3.90.640.10">
    <property type="entry name" value="Actin, Chain A, domain 4"/>
    <property type="match status" value="1"/>
</dbReference>
<evidence type="ECO:0000313" key="12">
    <source>
        <dbReference type="Proteomes" id="UP001305779"/>
    </source>
</evidence>
<dbReference type="InterPro" id="IPR037069">
    <property type="entry name" value="AcylCoA_DH/ox_N_sf"/>
</dbReference>
<dbReference type="InterPro" id="IPR013786">
    <property type="entry name" value="AcylCoA_DH/ox_N"/>
</dbReference>
<feature type="compositionally biased region" description="Basic and acidic residues" evidence="7">
    <location>
        <begin position="620"/>
        <end position="629"/>
    </location>
</feature>
<dbReference type="EMBL" id="JAXOVC010000002">
    <property type="protein sequence ID" value="KAK4504988.1"/>
    <property type="molecule type" value="Genomic_DNA"/>
</dbReference>
<evidence type="ECO:0000256" key="3">
    <source>
        <dbReference type="ARBA" id="ARBA00022630"/>
    </source>
</evidence>
<comment type="caution">
    <text evidence="11">The sequence shown here is derived from an EMBL/GenBank/DDBJ whole genome shotgun (WGS) entry which is preliminary data.</text>
</comment>
<dbReference type="InterPro" id="IPR009075">
    <property type="entry name" value="AcylCo_DH/oxidase_C"/>
</dbReference>
<organism evidence="11 12">
    <name type="scientific">Zasmidium cellare</name>
    <name type="common">Wine cellar mold</name>
    <name type="synonym">Racodium cellare</name>
    <dbReference type="NCBI Taxonomy" id="395010"/>
    <lineage>
        <taxon>Eukaryota</taxon>
        <taxon>Fungi</taxon>
        <taxon>Dikarya</taxon>
        <taxon>Ascomycota</taxon>
        <taxon>Pezizomycotina</taxon>
        <taxon>Dothideomycetes</taxon>
        <taxon>Dothideomycetidae</taxon>
        <taxon>Mycosphaerellales</taxon>
        <taxon>Mycosphaerellaceae</taxon>
        <taxon>Zasmidium</taxon>
    </lineage>
</organism>
<evidence type="ECO:0000256" key="6">
    <source>
        <dbReference type="ARBA" id="ARBA00022840"/>
    </source>
</evidence>
<dbReference type="SUPFAM" id="SSF47203">
    <property type="entry name" value="Acyl-CoA dehydrogenase C-terminal domain-like"/>
    <property type="match status" value="1"/>
</dbReference>
<reference evidence="11 12" key="1">
    <citation type="journal article" date="2023" name="G3 (Bethesda)">
        <title>A chromosome-level genome assembly of Zasmidium syzygii isolated from banana leaves.</title>
        <authorList>
            <person name="van Westerhoven A.C."/>
            <person name="Mehrabi R."/>
            <person name="Talebi R."/>
            <person name="Steentjes M.B.F."/>
            <person name="Corcolon B."/>
            <person name="Chong P.A."/>
            <person name="Kema G.H.J."/>
            <person name="Seidl M.F."/>
        </authorList>
    </citation>
    <scope>NUCLEOTIDE SEQUENCE [LARGE SCALE GENOMIC DNA]</scope>
    <source>
        <strain evidence="11 12">P124</strain>
    </source>
</reference>
<evidence type="ECO:0000259" key="8">
    <source>
        <dbReference type="Pfam" id="PF00441"/>
    </source>
</evidence>
<dbReference type="InterPro" id="IPR036250">
    <property type="entry name" value="AcylCo_DH-like_C"/>
</dbReference>
<feature type="domain" description="Acyl-CoA dehydrogenase/oxidase N-terminal" evidence="10">
    <location>
        <begin position="750"/>
        <end position="845"/>
    </location>
</feature>
<feature type="domain" description="Acyl-CoA oxidase/dehydrogenase middle" evidence="9">
    <location>
        <begin position="852"/>
        <end position="946"/>
    </location>
</feature>
<keyword evidence="3" id="KW-0285">Flavoprotein</keyword>
<proteinExistence type="inferred from homology"/>
<evidence type="ECO:0000313" key="11">
    <source>
        <dbReference type="EMBL" id="KAK4504988.1"/>
    </source>
</evidence>
<dbReference type="Gene3D" id="3.30.420.40">
    <property type="match status" value="2"/>
</dbReference>
<dbReference type="InterPro" id="IPR006091">
    <property type="entry name" value="Acyl-CoA_Oxase/DH_mid-dom"/>
</dbReference>
<dbReference type="Gene3D" id="2.40.110.10">
    <property type="entry name" value="Butyryl-CoA Dehydrogenase, subunit A, domain 2"/>
    <property type="match status" value="1"/>
</dbReference>
<feature type="compositionally biased region" description="Basic and acidic residues" evidence="7">
    <location>
        <begin position="648"/>
        <end position="658"/>
    </location>
</feature>
<dbReference type="Pfam" id="PF02771">
    <property type="entry name" value="Acyl-CoA_dh_N"/>
    <property type="match status" value="1"/>
</dbReference>
<evidence type="ECO:0000256" key="4">
    <source>
        <dbReference type="ARBA" id="ARBA00022741"/>
    </source>
</evidence>
<dbReference type="SUPFAM" id="SSF53067">
    <property type="entry name" value="Actin-like ATPase domain"/>
    <property type="match status" value="2"/>
</dbReference>
<dbReference type="CDD" id="cd10170">
    <property type="entry name" value="ASKHA_NBD_HSP70"/>
    <property type="match status" value="1"/>
</dbReference>
<dbReference type="InterPro" id="IPR046373">
    <property type="entry name" value="Acyl-CoA_Oxase/DH_mid-dom_sf"/>
</dbReference>
<evidence type="ECO:0000256" key="2">
    <source>
        <dbReference type="ARBA" id="ARBA00009347"/>
    </source>
</evidence>
<dbReference type="PANTHER" id="PTHR43884">
    <property type="entry name" value="ACYL-COA DEHYDROGENASE"/>
    <property type="match status" value="1"/>
</dbReference>
<keyword evidence="4" id="KW-0547">Nucleotide-binding</keyword>
<evidence type="ECO:0000256" key="1">
    <source>
        <dbReference type="ARBA" id="ARBA00001974"/>
    </source>
</evidence>
<protein>
    <submittedName>
        <fullName evidence="11">Uncharacterized protein</fullName>
    </submittedName>
</protein>
<sequence>MSATHDNAASSGHASGDVSEYSIEVGLDWGTCKWVAAYAVSRNGKHVNPPSPLKISDRGHEVPMKATWDGDRLVQGFDLEGLANRDVSISDKIIDHFKLSLYDGPDHAEVSSIKTRMDSILADIPGKNYDALITEHLQAVIPKIKESIRTSLWEAEYPKDKIDHMLKRVLVRITVPQMWRPSARRRMQDAAKKAGLDVVVLACEPQCALAYFVNRFSKRVRPFGQPLGKGKVIVVMDVGAGTGDFAAFTLLEQLGPSSRLEHIKQSSGELCGSFRVDQILYNTLKNTKGRAWLVKSASTLRVGERDFERRALEAIKEMKQNFTEADDSCTGVIKGIGTAAIVINFTREEMIHALDQVIKTICDAMDSLISTRTPDFIQVTGGFARNWYLMQKLRQKYQGSNTVVERPYDTETEACFPVAVGSLLRYENITTQSLPSQYGYALLQDELYDKKLHTDSYGPSKPNGKKFQRKPWILPSSYNSNELLAIDRIRNIVPKGTILQPGERAREYQQTLDFFIPVNNPRISADFVYLDKEVENHSASRDHQKELDDLLPGQNLDMVKPQFCDGIHHWVSLSLSLEEEKAKLGVLDTIKTVNEEERYVLSARVVVRLVREDMQIEFEILKPPKDPKPQKSPKPTNGKAKPRKRKAEQRSRKAEQRNRKARSRKMIAARVSIRMMSCSSLERGQKLSSCESNIKMNFDIPKDLQQYLDRIDDFIEREIKPLQEQDDNQRFFDHRREHARTDWDKGGLPREKWEDLLREATRRADKAGFYRFSLPKEYGGQNEQSGRGSNLWMAVIREHLASKGLGLFNDLQNEHSVCGNFPDIIMVQHFGNEQQKKELIHGRLNGKVRITFGLTEPWHGSDATFMSTKAKRQPDGSYVINGGKMWQTGMHKATNCFIFARTSGKDGDAKGVTCFNVPSNAPGLKVESYEWTLNMPTDHATVSLTDVRVPESAIIGPLDGGLAIAQAFVHENRIRQAASSLGAAVYCVNQSVEYARKRQPFGKPLAANQAIQFPLVELATQCEMLRQLIRKTAVDMDTMPHKEVEQKVSDKVSMCNYWANRLCTQAADRAIQTFGGWGYSRHYPFEHIWRHHRRYRITEGSEEIQMRKVAGYLFGFTGPKKELTPAKL</sequence>
<dbReference type="SUPFAM" id="SSF56645">
    <property type="entry name" value="Acyl-CoA dehydrogenase NM domain-like"/>
    <property type="match status" value="1"/>
</dbReference>
<evidence type="ECO:0000256" key="5">
    <source>
        <dbReference type="ARBA" id="ARBA00022827"/>
    </source>
</evidence>
<evidence type="ECO:0000259" key="9">
    <source>
        <dbReference type="Pfam" id="PF02770"/>
    </source>
</evidence>
<dbReference type="InterPro" id="IPR009100">
    <property type="entry name" value="AcylCoA_DH/oxidase_NM_dom_sf"/>
</dbReference>
<dbReference type="Pfam" id="PF00441">
    <property type="entry name" value="Acyl-CoA_dh_1"/>
    <property type="match status" value="1"/>
</dbReference>
<keyword evidence="6" id="KW-0067">ATP-binding</keyword>
<dbReference type="Pfam" id="PF00012">
    <property type="entry name" value="HSP70"/>
    <property type="match status" value="1"/>
</dbReference>